<dbReference type="CDD" id="cd22947">
    <property type="entry name" value="Coatomer_WDAD_beta-like"/>
    <property type="match status" value="1"/>
</dbReference>
<dbReference type="PIRSF" id="PIRSF005567">
    <property type="entry name" value="Coatomer_beta'_subunit"/>
    <property type="match status" value="1"/>
</dbReference>
<keyword evidence="9" id="KW-0653">Protein transport</keyword>
<evidence type="ECO:0000256" key="12">
    <source>
        <dbReference type="ARBA" id="ARBA00023329"/>
    </source>
</evidence>
<dbReference type="PANTHER" id="PTHR19876">
    <property type="entry name" value="COATOMER"/>
    <property type="match status" value="1"/>
</dbReference>
<evidence type="ECO:0000256" key="14">
    <source>
        <dbReference type="PROSITE-ProRule" id="PRU00221"/>
    </source>
</evidence>
<dbReference type="CDD" id="cd00200">
    <property type="entry name" value="WD40"/>
    <property type="match status" value="1"/>
</dbReference>
<dbReference type="InterPro" id="IPR036322">
    <property type="entry name" value="WD40_repeat_dom_sf"/>
</dbReference>
<feature type="domain" description="COPA/B second beta-propeller" evidence="16">
    <location>
        <begin position="375"/>
        <end position="632"/>
    </location>
</feature>
<feature type="repeat" description="WD" evidence="14">
    <location>
        <begin position="280"/>
        <end position="321"/>
    </location>
</feature>
<evidence type="ECO:0000256" key="13">
    <source>
        <dbReference type="ARBA" id="ARBA00032920"/>
    </source>
</evidence>
<dbReference type="Gene3D" id="2.130.10.10">
    <property type="entry name" value="YVTN repeat-like/Quinoprotein amine dehydrogenase"/>
    <property type="match status" value="1"/>
</dbReference>
<keyword evidence="12" id="KW-0968">Cytoplasmic vesicle</keyword>
<dbReference type="Proteomes" id="UP000030764">
    <property type="component" value="Unassembled WGS sequence"/>
</dbReference>
<organism evidence="19">
    <name type="scientific">Trichuris suis</name>
    <name type="common">pig whipworm</name>
    <dbReference type="NCBI Taxonomy" id="68888"/>
    <lineage>
        <taxon>Eukaryota</taxon>
        <taxon>Metazoa</taxon>
        <taxon>Ecdysozoa</taxon>
        <taxon>Nematoda</taxon>
        <taxon>Enoplea</taxon>
        <taxon>Dorylaimia</taxon>
        <taxon>Trichinellida</taxon>
        <taxon>Trichuridae</taxon>
        <taxon>Trichuris</taxon>
    </lineage>
</organism>
<dbReference type="InterPro" id="IPR020472">
    <property type="entry name" value="WD40_PAC1"/>
</dbReference>
<feature type="compositionally biased region" description="Basic and acidic residues" evidence="15">
    <location>
        <begin position="984"/>
        <end position="993"/>
    </location>
</feature>
<evidence type="ECO:0000256" key="2">
    <source>
        <dbReference type="ARBA" id="ARBA00004347"/>
    </source>
</evidence>
<protein>
    <recommendedName>
        <fullName evidence="13">Beta'-coat protein</fullName>
    </recommendedName>
</protein>
<dbReference type="InterPro" id="IPR050844">
    <property type="entry name" value="Coatomer_complex_subunit"/>
</dbReference>
<dbReference type="Pfam" id="PF23953">
    <property type="entry name" value="TPR_COPA_B"/>
    <property type="match status" value="1"/>
</dbReference>
<reference evidence="19 20" key="1">
    <citation type="journal article" date="2014" name="Nat. Genet.">
        <title>Genome and transcriptome of the porcine whipworm Trichuris suis.</title>
        <authorList>
            <person name="Jex A.R."/>
            <person name="Nejsum P."/>
            <person name="Schwarz E.M."/>
            <person name="Hu L."/>
            <person name="Young N.D."/>
            <person name="Hall R.S."/>
            <person name="Korhonen P.K."/>
            <person name="Liao S."/>
            <person name="Thamsborg S."/>
            <person name="Xia J."/>
            <person name="Xu P."/>
            <person name="Wang S."/>
            <person name="Scheerlinck J.P."/>
            <person name="Hofmann A."/>
            <person name="Sternberg P.W."/>
            <person name="Wang J."/>
            <person name="Gasser R.B."/>
        </authorList>
    </citation>
    <scope>NUCLEOTIDE SEQUENCE [LARGE SCALE GENOMIC DNA]</scope>
    <source>
        <strain evidence="19">DCEP-RM93F</strain>
        <strain evidence="18">DCEP-RM93M</strain>
    </source>
</reference>
<evidence type="ECO:0000256" key="1">
    <source>
        <dbReference type="ARBA" id="ARBA00004255"/>
    </source>
</evidence>
<name>A0A085MU15_9BILA</name>
<keyword evidence="10" id="KW-0333">Golgi apparatus</keyword>
<dbReference type="GO" id="GO:0030126">
    <property type="term" value="C:COPI vesicle coat"/>
    <property type="evidence" value="ECO:0007669"/>
    <property type="project" value="TreeGrafter"/>
</dbReference>
<evidence type="ECO:0000256" key="4">
    <source>
        <dbReference type="ARBA" id="ARBA00022448"/>
    </source>
</evidence>
<keyword evidence="6 14" id="KW-0853">WD repeat</keyword>
<dbReference type="GO" id="GO:0000139">
    <property type="term" value="C:Golgi membrane"/>
    <property type="evidence" value="ECO:0007669"/>
    <property type="project" value="UniProtKB-SubCell"/>
</dbReference>
<keyword evidence="5" id="KW-0963">Cytoplasm</keyword>
<evidence type="ECO:0000313" key="19">
    <source>
        <dbReference type="EMBL" id="KFD60711.1"/>
    </source>
</evidence>
<evidence type="ECO:0000259" key="16">
    <source>
        <dbReference type="Pfam" id="PF04053"/>
    </source>
</evidence>
<feature type="compositionally biased region" description="Basic and acidic residues" evidence="15">
    <location>
        <begin position="902"/>
        <end position="952"/>
    </location>
</feature>
<dbReference type="SUPFAM" id="SSF50978">
    <property type="entry name" value="WD40 repeat-like"/>
    <property type="match status" value="1"/>
</dbReference>
<dbReference type="InterPro" id="IPR016453">
    <property type="entry name" value="COPB2"/>
</dbReference>
<keyword evidence="20" id="KW-1185">Reference proteome</keyword>
<feature type="domain" description="COPA/B TPR" evidence="17">
    <location>
        <begin position="649"/>
        <end position="829"/>
    </location>
</feature>
<dbReference type="Gene3D" id="1.25.40.470">
    <property type="match status" value="1"/>
</dbReference>
<sequence length="1046" mass="117834">MHESNLLLFMRSKLALNFLESLFLSHVVDLFVPEVSLVTPLRLDVKRKLLARSDRVKSVDLHPTEPWMLCSLYNGNVHTWNYETQTLVKSLEVCAQPVRVAKFVVRKSWVLTGSDDMQIRAFNYNTLDRVTQFEAHSDYVRSIAVHPTLPYFLSSSDDMTIKLWDWDNNFQCKQVFEGHAHYVMQVVFNPKDSNTFASASLDRTVKVWQLGSSQPNFTLEGHEKGVNCVDYYHGGDKPYLISGADDKLVKIWDYQALYKANLSASILLCLLQNKTCVATLEGHVQNVSAVCFHPDFPIIITGSEDNTVRIWHGNTYRLETTLNYGLDRVWVLYALKGHNTVAIGYDEGSIIIKLGREDPAVTMDSSGKILWCRNMEIQQANVKAIPGETEIANGERLPLAVKDMCSCDIYPQSIQYNSNGRFVVVCGDGEYIIYTALAIRNKSFGSALEFVWAKEPNMYAIRESGSSIKIFQNFKDPLAVQVDSQIEGIFGGTLLGVRAGGQLSFFDWTTRSLVRRIDISPKAVFWSEMDTVCITTEDTCYILKYNSDVTVSALESGQPIPEDGLENAFNVEYVFTDTVATGTWVGDCFVYTTSANRLNYFVGGDTVTVAHLDRPLYILGYLPSENRLYLSDKELNIVSYQLMLAVLNYQTAVMRHDLDMANKILPTIPKDNLNRVARFLERQGYTTQALAVSQDADHRFELALKIGQLDVARQIALESEAEEKWRHLNAAATAKGDFALASECLLKAKDYGGLLLHASAFGSLELLNSVIDKATKARQFNISFLARFLAGDLKKCLEILVESDRLPEAAFFACTYVPSEMSRIVALWKDKIATSHPKVADSLADPKQYDNLFPDFEKASELELLRDTYLREPLKAEDYRLLKSALLQPDYTVSDLIEAKEKGRTEQVEEPYFEDHERRLSRSDSVDDPHMAEDKDKHPTSDQQEEHVHSAEEGPDIARSSQRQPDLVPAVGGPDVLMHAPSRSPDRPGEPLFRHAAASSLEEESAERKAEERSATMLDDDFNLDLDNLDVSNVELFDDDAEFGNF</sequence>
<dbReference type="AlphaFoldDB" id="A0A085MU15"/>
<evidence type="ECO:0000313" key="18">
    <source>
        <dbReference type="EMBL" id="KFD53188.1"/>
    </source>
</evidence>
<dbReference type="PROSITE" id="PS50294">
    <property type="entry name" value="WD_REPEATS_REGION"/>
    <property type="match status" value="4"/>
</dbReference>
<dbReference type="GO" id="GO:0006890">
    <property type="term" value="P:retrograde vesicle-mediated transport, Golgi to endoplasmic reticulum"/>
    <property type="evidence" value="ECO:0007669"/>
    <property type="project" value="TreeGrafter"/>
</dbReference>
<dbReference type="InterPro" id="IPR006692">
    <property type="entry name" value="Beta-prop_COPA/B_2nd"/>
</dbReference>
<dbReference type="FunFam" id="2.130.10.10:FF:000008">
    <property type="entry name" value="Coatomer subunit beta"/>
    <property type="match status" value="1"/>
</dbReference>
<dbReference type="Pfam" id="PF00400">
    <property type="entry name" value="WD40"/>
    <property type="match status" value="4"/>
</dbReference>
<feature type="repeat" description="WD" evidence="14">
    <location>
        <begin position="176"/>
        <end position="218"/>
    </location>
</feature>
<dbReference type="EMBL" id="KL363219">
    <property type="protein sequence ID" value="KFD53188.1"/>
    <property type="molecule type" value="Genomic_DNA"/>
</dbReference>
<evidence type="ECO:0000256" key="6">
    <source>
        <dbReference type="ARBA" id="ARBA00022574"/>
    </source>
</evidence>
<feature type="repeat" description="WD" evidence="14">
    <location>
        <begin position="219"/>
        <end position="253"/>
    </location>
</feature>
<dbReference type="PANTHER" id="PTHR19876:SF2">
    <property type="entry name" value="COATOMER SUBUNIT BETA"/>
    <property type="match status" value="1"/>
</dbReference>
<evidence type="ECO:0000256" key="11">
    <source>
        <dbReference type="ARBA" id="ARBA00023136"/>
    </source>
</evidence>
<evidence type="ECO:0000256" key="3">
    <source>
        <dbReference type="ARBA" id="ARBA00010844"/>
    </source>
</evidence>
<dbReference type="PRINTS" id="PR00320">
    <property type="entry name" value="GPROTEINBRPT"/>
</dbReference>
<evidence type="ECO:0000256" key="9">
    <source>
        <dbReference type="ARBA" id="ARBA00022927"/>
    </source>
</evidence>
<accession>A0A085MU15</accession>
<evidence type="ECO:0000256" key="10">
    <source>
        <dbReference type="ARBA" id="ARBA00023034"/>
    </source>
</evidence>
<proteinExistence type="inferred from homology"/>
<dbReference type="GO" id="GO:0006891">
    <property type="term" value="P:intra-Golgi vesicle-mediated transport"/>
    <property type="evidence" value="ECO:0007669"/>
    <property type="project" value="TreeGrafter"/>
</dbReference>
<dbReference type="GO" id="GO:0005198">
    <property type="term" value="F:structural molecule activity"/>
    <property type="evidence" value="ECO:0007669"/>
    <property type="project" value="InterPro"/>
</dbReference>
<evidence type="ECO:0000256" key="7">
    <source>
        <dbReference type="ARBA" id="ARBA00022737"/>
    </source>
</evidence>
<keyword evidence="11" id="KW-0472">Membrane</keyword>
<dbReference type="InterPro" id="IPR001680">
    <property type="entry name" value="WD40_rpt"/>
</dbReference>
<dbReference type="SUPFAM" id="SSF101898">
    <property type="entry name" value="NHL repeat"/>
    <property type="match status" value="1"/>
</dbReference>
<comment type="similarity">
    <text evidence="3">Belongs to the WD repeat COPB2 family.</text>
</comment>
<dbReference type="Proteomes" id="UP000030758">
    <property type="component" value="Unassembled WGS sequence"/>
</dbReference>
<dbReference type="GO" id="GO:0006886">
    <property type="term" value="P:intracellular protein transport"/>
    <property type="evidence" value="ECO:0007669"/>
    <property type="project" value="InterPro"/>
</dbReference>
<evidence type="ECO:0000259" key="17">
    <source>
        <dbReference type="Pfam" id="PF23953"/>
    </source>
</evidence>
<evidence type="ECO:0000256" key="15">
    <source>
        <dbReference type="SAM" id="MobiDB-lite"/>
    </source>
</evidence>
<dbReference type="InterPro" id="IPR056176">
    <property type="entry name" value="TPR_COPA_B"/>
</dbReference>
<evidence type="ECO:0000256" key="5">
    <source>
        <dbReference type="ARBA" id="ARBA00022490"/>
    </source>
</evidence>
<dbReference type="InterPro" id="IPR015943">
    <property type="entry name" value="WD40/YVTN_repeat-like_dom_sf"/>
</dbReference>
<evidence type="ECO:0000313" key="20">
    <source>
        <dbReference type="Proteomes" id="UP000030764"/>
    </source>
</evidence>
<dbReference type="FunFam" id="1.25.40.470:FF:000001">
    <property type="entry name" value="Coatomer subunit beta"/>
    <property type="match status" value="1"/>
</dbReference>
<evidence type="ECO:0000256" key="8">
    <source>
        <dbReference type="ARBA" id="ARBA00022892"/>
    </source>
</evidence>
<keyword evidence="8" id="KW-0931">ER-Golgi transport</keyword>
<gene>
    <name evidence="18" type="ORF">M513_05898</name>
    <name evidence="19" type="ORF">M514_05898</name>
</gene>
<keyword evidence="4" id="KW-0813">Transport</keyword>
<dbReference type="PROSITE" id="PS50082">
    <property type="entry name" value="WD_REPEATS_2"/>
    <property type="match status" value="4"/>
</dbReference>
<dbReference type="Pfam" id="PF04053">
    <property type="entry name" value="B-prop_COPA_B_2nd"/>
    <property type="match status" value="1"/>
</dbReference>
<dbReference type="EMBL" id="KL367652">
    <property type="protein sequence ID" value="KFD60711.1"/>
    <property type="molecule type" value="Genomic_DNA"/>
</dbReference>
<feature type="repeat" description="WD" evidence="14">
    <location>
        <begin position="133"/>
        <end position="165"/>
    </location>
</feature>
<dbReference type="GO" id="GO:0006888">
    <property type="term" value="P:endoplasmic reticulum to Golgi vesicle-mediated transport"/>
    <property type="evidence" value="ECO:0007669"/>
    <property type="project" value="TreeGrafter"/>
</dbReference>
<keyword evidence="7" id="KW-0677">Repeat</keyword>
<dbReference type="SMART" id="SM00320">
    <property type="entry name" value="WD40"/>
    <property type="match status" value="6"/>
</dbReference>
<feature type="region of interest" description="Disordered" evidence="15">
    <location>
        <begin position="902"/>
        <end position="1017"/>
    </location>
</feature>
<comment type="subcellular location">
    <subcellularLocation>
        <location evidence="2">Cytoplasmic vesicle</location>
        <location evidence="2">COPI-coated vesicle membrane</location>
        <topology evidence="2">Peripheral membrane protein</topology>
        <orientation evidence="2">Cytoplasmic side</orientation>
    </subcellularLocation>
    <subcellularLocation>
        <location evidence="1">Golgi apparatus membrane</location>
        <topology evidence="1">Peripheral membrane protein</topology>
        <orientation evidence="1">Cytoplasmic side</orientation>
    </subcellularLocation>
</comment>